<dbReference type="AlphaFoldDB" id="A0A380VFW7"/>
<organism evidence="1 2">
    <name type="scientific">Actinobacillus seminis</name>
    <dbReference type="NCBI Taxonomy" id="722"/>
    <lineage>
        <taxon>Bacteria</taxon>
        <taxon>Pseudomonadati</taxon>
        <taxon>Pseudomonadota</taxon>
        <taxon>Gammaproteobacteria</taxon>
        <taxon>Pasteurellales</taxon>
        <taxon>Pasteurellaceae</taxon>
        <taxon>Actinobacillus</taxon>
    </lineage>
</organism>
<protein>
    <submittedName>
        <fullName evidence="1">Uncharacterized protein</fullName>
    </submittedName>
</protein>
<dbReference type="RefSeq" id="WP_158216617.1">
    <property type="nucleotide sequence ID" value="NZ_NLFK01000005.1"/>
</dbReference>
<evidence type="ECO:0000313" key="2">
    <source>
        <dbReference type="Proteomes" id="UP000254507"/>
    </source>
</evidence>
<sequence>MKRILPPHFFDSDEDYHDQFHQVEEEQDEPDDEYQFEDRDRDCDYWRRIMRDF</sequence>
<name>A0A380VFW7_9PAST</name>
<accession>A0A380VFW7</accession>
<proteinExistence type="predicted"/>
<evidence type="ECO:0000313" key="1">
    <source>
        <dbReference type="EMBL" id="SUU36633.1"/>
    </source>
</evidence>
<dbReference type="EMBL" id="UFSB01000001">
    <property type="protein sequence ID" value="SUU36633.1"/>
    <property type="molecule type" value="Genomic_DNA"/>
</dbReference>
<reference evidence="1 2" key="1">
    <citation type="submission" date="2018-06" db="EMBL/GenBank/DDBJ databases">
        <authorList>
            <consortium name="Pathogen Informatics"/>
            <person name="Doyle S."/>
        </authorList>
    </citation>
    <scope>NUCLEOTIDE SEQUENCE [LARGE SCALE GENOMIC DNA]</scope>
    <source>
        <strain evidence="1 2">NCTC10851</strain>
    </source>
</reference>
<dbReference type="Proteomes" id="UP000254507">
    <property type="component" value="Unassembled WGS sequence"/>
</dbReference>
<gene>
    <name evidence="1" type="ORF">NCTC10851_01294</name>
</gene>